<dbReference type="InterPro" id="IPR006638">
    <property type="entry name" value="Elp3/MiaA/NifB-like_rSAM"/>
</dbReference>
<comment type="cofactor">
    <cofactor evidence="1">
        <name>[4Fe-4S] cluster</name>
        <dbReference type="ChEBI" id="CHEBI:49883"/>
    </cofactor>
</comment>
<dbReference type="CDD" id="cd21123">
    <property type="entry name" value="SPASM_MftC-like"/>
    <property type="match status" value="1"/>
</dbReference>
<evidence type="ECO:0000256" key="6">
    <source>
        <dbReference type="ARBA" id="ARBA00023014"/>
    </source>
</evidence>
<dbReference type="SFLD" id="SFLDS00029">
    <property type="entry name" value="Radical_SAM"/>
    <property type="match status" value="1"/>
</dbReference>
<protein>
    <submittedName>
        <fullName evidence="8">Antilisterial bacteriocin subtilosin biosynthesis protein AlbA</fullName>
    </submittedName>
</protein>
<feature type="domain" description="Radical SAM core" evidence="7">
    <location>
        <begin position="21"/>
        <end position="236"/>
    </location>
</feature>
<dbReference type="InterPro" id="IPR058240">
    <property type="entry name" value="rSAM_sf"/>
</dbReference>
<proteinExistence type="predicted"/>
<name>A0A5C6FP39_9PLAN</name>
<organism evidence="8 9">
    <name type="scientific">Crateriforma conspicua</name>
    <dbReference type="NCBI Taxonomy" id="2527996"/>
    <lineage>
        <taxon>Bacteria</taxon>
        <taxon>Pseudomonadati</taxon>
        <taxon>Planctomycetota</taxon>
        <taxon>Planctomycetia</taxon>
        <taxon>Planctomycetales</taxon>
        <taxon>Planctomycetaceae</taxon>
        <taxon>Crateriforma</taxon>
    </lineage>
</organism>
<dbReference type="InterPro" id="IPR017200">
    <property type="entry name" value="PqqE-like"/>
</dbReference>
<evidence type="ECO:0000256" key="2">
    <source>
        <dbReference type="ARBA" id="ARBA00022485"/>
    </source>
</evidence>
<comment type="caution">
    <text evidence="8">The sequence shown here is derived from an EMBL/GenBank/DDBJ whole genome shotgun (WGS) entry which is preliminary data.</text>
</comment>
<dbReference type="GO" id="GO:0046872">
    <property type="term" value="F:metal ion binding"/>
    <property type="evidence" value="ECO:0007669"/>
    <property type="project" value="UniProtKB-KW"/>
</dbReference>
<dbReference type="EMBL" id="SJPZ01000002">
    <property type="protein sequence ID" value="TWU62992.1"/>
    <property type="molecule type" value="Genomic_DNA"/>
</dbReference>
<dbReference type="InterPro" id="IPR007197">
    <property type="entry name" value="rSAM"/>
</dbReference>
<dbReference type="InterPro" id="IPR013785">
    <property type="entry name" value="Aldolase_TIM"/>
</dbReference>
<dbReference type="GO" id="GO:0051539">
    <property type="term" value="F:4 iron, 4 sulfur cluster binding"/>
    <property type="evidence" value="ECO:0007669"/>
    <property type="project" value="UniProtKB-KW"/>
</dbReference>
<dbReference type="Gene3D" id="3.20.20.70">
    <property type="entry name" value="Aldolase class I"/>
    <property type="match status" value="1"/>
</dbReference>
<dbReference type="PANTHER" id="PTHR11228">
    <property type="entry name" value="RADICAL SAM DOMAIN PROTEIN"/>
    <property type="match status" value="1"/>
</dbReference>
<reference evidence="8 9" key="1">
    <citation type="submission" date="2019-02" db="EMBL/GenBank/DDBJ databases">
        <title>Deep-cultivation of Planctomycetes and their phenomic and genomic characterization uncovers novel biology.</title>
        <authorList>
            <person name="Wiegand S."/>
            <person name="Jogler M."/>
            <person name="Boedeker C."/>
            <person name="Pinto D."/>
            <person name="Vollmers J."/>
            <person name="Rivas-Marin E."/>
            <person name="Kohn T."/>
            <person name="Peeters S.H."/>
            <person name="Heuer A."/>
            <person name="Rast P."/>
            <person name="Oberbeckmann S."/>
            <person name="Bunk B."/>
            <person name="Jeske O."/>
            <person name="Meyerdierks A."/>
            <person name="Storesund J.E."/>
            <person name="Kallscheuer N."/>
            <person name="Luecker S."/>
            <person name="Lage O.M."/>
            <person name="Pohl T."/>
            <person name="Merkel B.J."/>
            <person name="Hornburger P."/>
            <person name="Mueller R.-W."/>
            <person name="Bruemmer F."/>
            <person name="Labrenz M."/>
            <person name="Spormann A.M."/>
            <person name="Op Den Camp H."/>
            <person name="Overmann J."/>
            <person name="Amann R."/>
            <person name="Jetten M.S.M."/>
            <person name="Mascher T."/>
            <person name="Medema M.H."/>
            <person name="Devos D.P."/>
            <person name="Kaster A.-K."/>
            <person name="Ovreas L."/>
            <person name="Rohde M."/>
            <person name="Galperin M.Y."/>
            <person name="Jogler C."/>
        </authorList>
    </citation>
    <scope>NUCLEOTIDE SEQUENCE [LARGE SCALE GENOMIC DNA]</scope>
    <source>
        <strain evidence="8 9">V7</strain>
    </source>
</reference>
<dbReference type="InterPro" id="IPR050377">
    <property type="entry name" value="Radical_SAM_PqqE_MftC-like"/>
</dbReference>
<evidence type="ECO:0000256" key="1">
    <source>
        <dbReference type="ARBA" id="ARBA00001966"/>
    </source>
</evidence>
<dbReference type="SFLD" id="SFLDG01067">
    <property type="entry name" value="SPASM/twitch_domain_containing"/>
    <property type="match status" value="1"/>
</dbReference>
<dbReference type="NCBIfam" id="TIGR04053">
    <property type="entry name" value="TIGR04053 family radical SAM/SPASM domain-containing protein"/>
    <property type="match status" value="1"/>
</dbReference>
<accession>A0A5C6FP39</accession>
<evidence type="ECO:0000256" key="3">
    <source>
        <dbReference type="ARBA" id="ARBA00022691"/>
    </source>
</evidence>
<dbReference type="AlphaFoldDB" id="A0A5C6FP39"/>
<dbReference type="Proteomes" id="UP000316476">
    <property type="component" value="Unassembled WGS sequence"/>
</dbReference>
<dbReference type="CDD" id="cd01335">
    <property type="entry name" value="Radical_SAM"/>
    <property type="match status" value="1"/>
</dbReference>
<dbReference type="PROSITE" id="PS51918">
    <property type="entry name" value="RADICAL_SAM"/>
    <property type="match status" value="1"/>
</dbReference>
<dbReference type="SUPFAM" id="SSF102114">
    <property type="entry name" value="Radical SAM enzymes"/>
    <property type="match status" value="1"/>
</dbReference>
<dbReference type="SMART" id="SM00729">
    <property type="entry name" value="Elp3"/>
    <property type="match status" value="1"/>
</dbReference>
<keyword evidence="3" id="KW-0949">S-adenosyl-L-methionine</keyword>
<keyword evidence="6" id="KW-0411">Iron-sulfur</keyword>
<evidence type="ECO:0000256" key="4">
    <source>
        <dbReference type="ARBA" id="ARBA00022723"/>
    </source>
</evidence>
<dbReference type="PIRSF" id="PIRSF037420">
    <property type="entry name" value="PQQ_syn_pqqE"/>
    <property type="match status" value="1"/>
</dbReference>
<dbReference type="Pfam" id="PF04055">
    <property type="entry name" value="Radical_SAM"/>
    <property type="match status" value="1"/>
</dbReference>
<evidence type="ECO:0000313" key="9">
    <source>
        <dbReference type="Proteomes" id="UP000316476"/>
    </source>
</evidence>
<dbReference type="SFLD" id="SFLDG01386">
    <property type="entry name" value="main_SPASM_domain-containing"/>
    <property type="match status" value="1"/>
</dbReference>
<keyword evidence="5" id="KW-0408">Iron</keyword>
<evidence type="ECO:0000256" key="5">
    <source>
        <dbReference type="ARBA" id="ARBA00023004"/>
    </source>
</evidence>
<dbReference type="OrthoDB" id="9782387at2"/>
<gene>
    <name evidence="8" type="primary">albA_2</name>
    <name evidence="8" type="ORF">V7x_47290</name>
</gene>
<dbReference type="RefSeq" id="WP_146415689.1">
    <property type="nucleotide sequence ID" value="NZ_SJPZ01000002.1"/>
</dbReference>
<dbReference type="PANTHER" id="PTHR11228:SF34">
    <property type="entry name" value="TUNGSTEN-CONTAINING ALDEHYDE FERREDOXIN OXIDOREDUCTASE COFACTOR MODIFYING PROTEIN"/>
    <property type="match status" value="1"/>
</dbReference>
<keyword evidence="2" id="KW-0004">4Fe-4S</keyword>
<sequence>MIAPFRPSSNPLHQRTRASFDHSPMLCFYEVTRACDLVCQHCRACAQPKSDPGELTTAESKLLIDQLAQFPQPPMLILTGGDPLKRADLFELIRYAVESGLEVSITPSPTPLVTAEAIARLRDAGISRMAISIDGADAATHDANRGVSGSYEHSMRMLATAADLGVSTQINTTLTPANVDQIETMADQFATVRTDMWSVFFLIPVGRAAESDRLNADQCEAAFERLYQQSLKQPYRIKTTEAMHYRRFIIQKHAAKRRREGKSDDETTRPFMPAGINDGKGVMFVSHIGVVHPTGFLPVTCGVFPRQSVVDVYQNSPVFQKLRDASYLEGKCGCCEFNKICGGSRARAYGVTGNMFAEDPDCCYFPSSVRRSDDESQD</sequence>
<keyword evidence="4" id="KW-0479">Metal-binding</keyword>
<evidence type="ECO:0000313" key="8">
    <source>
        <dbReference type="EMBL" id="TWU62992.1"/>
    </source>
</evidence>
<dbReference type="GO" id="GO:0003824">
    <property type="term" value="F:catalytic activity"/>
    <property type="evidence" value="ECO:0007669"/>
    <property type="project" value="InterPro"/>
</dbReference>
<evidence type="ECO:0000259" key="7">
    <source>
        <dbReference type="PROSITE" id="PS51918"/>
    </source>
</evidence>